<proteinExistence type="inferred from homology"/>
<dbReference type="EMBL" id="JACNLK010000047">
    <property type="protein sequence ID" value="MBC8208638.1"/>
    <property type="molecule type" value="Genomic_DNA"/>
</dbReference>
<dbReference type="Pfam" id="PF00582">
    <property type="entry name" value="Usp"/>
    <property type="match status" value="1"/>
</dbReference>
<dbReference type="PANTHER" id="PTHR46268:SF6">
    <property type="entry name" value="UNIVERSAL STRESS PROTEIN UP12"/>
    <property type="match status" value="1"/>
</dbReference>
<dbReference type="Gene3D" id="3.40.50.620">
    <property type="entry name" value="HUPs"/>
    <property type="match status" value="1"/>
</dbReference>
<organism evidence="3 4">
    <name type="scientific">Candidatus Desulfatifera sulfidica</name>
    <dbReference type="NCBI Taxonomy" id="2841691"/>
    <lineage>
        <taxon>Bacteria</taxon>
        <taxon>Pseudomonadati</taxon>
        <taxon>Thermodesulfobacteriota</taxon>
        <taxon>Desulfobulbia</taxon>
        <taxon>Desulfobulbales</taxon>
        <taxon>Desulfobulbaceae</taxon>
        <taxon>Candidatus Desulfatifera</taxon>
    </lineage>
</organism>
<dbReference type="PRINTS" id="PR01438">
    <property type="entry name" value="UNVRSLSTRESS"/>
</dbReference>
<protein>
    <submittedName>
        <fullName evidence="3">Universal stress protein</fullName>
    </submittedName>
</protein>
<comment type="caution">
    <text evidence="3">The sequence shown here is derived from an EMBL/GenBank/DDBJ whole genome shotgun (WGS) entry which is preliminary data.</text>
</comment>
<feature type="domain" description="UspA" evidence="2">
    <location>
        <begin position="5"/>
        <end position="145"/>
    </location>
</feature>
<dbReference type="PANTHER" id="PTHR46268">
    <property type="entry name" value="STRESS RESPONSE PROTEIN NHAX"/>
    <property type="match status" value="1"/>
</dbReference>
<dbReference type="CDD" id="cd00293">
    <property type="entry name" value="USP-like"/>
    <property type="match status" value="1"/>
</dbReference>
<gene>
    <name evidence="3" type="ORF">H8E79_05675</name>
</gene>
<sequence length="146" mass="16451">MAKISRILLPVDFTECSVATLDHARLLAETFKADLYLFYAMPGPEQYKGLALETDWFSTYHRQLKHEAELALDNFVARHMQGFEPVDKATRVGDVVEEVISYAKKKKIDLIITASHGCQRAERQVYGSIAESLCSKACCPVMIIHS</sequence>
<evidence type="ECO:0000259" key="2">
    <source>
        <dbReference type="Pfam" id="PF00582"/>
    </source>
</evidence>
<dbReference type="AlphaFoldDB" id="A0A8J6N6K8"/>
<comment type="similarity">
    <text evidence="1">Belongs to the universal stress protein A family.</text>
</comment>
<dbReference type="InterPro" id="IPR014729">
    <property type="entry name" value="Rossmann-like_a/b/a_fold"/>
</dbReference>
<dbReference type="Proteomes" id="UP000599024">
    <property type="component" value="Unassembled WGS sequence"/>
</dbReference>
<reference evidence="3 4" key="1">
    <citation type="submission" date="2020-08" db="EMBL/GenBank/DDBJ databases">
        <title>Bridging the membrane lipid divide: bacteria of the FCB group superphylum have the potential to synthesize archaeal ether lipids.</title>
        <authorList>
            <person name="Villanueva L."/>
            <person name="Von Meijenfeldt F.A.B."/>
            <person name="Westbye A.B."/>
            <person name="Yadav S."/>
            <person name="Hopmans E.C."/>
            <person name="Dutilh B.E."/>
            <person name="Sinninghe Damste J.S."/>
        </authorList>
    </citation>
    <scope>NUCLEOTIDE SEQUENCE [LARGE SCALE GENOMIC DNA]</scope>
    <source>
        <strain evidence="3">NIOZ-UU81</strain>
    </source>
</reference>
<evidence type="ECO:0000313" key="3">
    <source>
        <dbReference type="EMBL" id="MBC8208638.1"/>
    </source>
</evidence>
<dbReference type="SUPFAM" id="SSF52402">
    <property type="entry name" value="Adenine nucleotide alpha hydrolases-like"/>
    <property type="match status" value="1"/>
</dbReference>
<dbReference type="InterPro" id="IPR006016">
    <property type="entry name" value="UspA"/>
</dbReference>
<dbReference type="InterPro" id="IPR006015">
    <property type="entry name" value="Universal_stress_UspA"/>
</dbReference>
<evidence type="ECO:0000256" key="1">
    <source>
        <dbReference type="ARBA" id="ARBA00008791"/>
    </source>
</evidence>
<name>A0A8J6N6K8_9BACT</name>
<accession>A0A8J6N6K8</accession>
<evidence type="ECO:0000313" key="4">
    <source>
        <dbReference type="Proteomes" id="UP000599024"/>
    </source>
</evidence>